<dbReference type="Proteomes" id="UP000187203">
    <property type="component" value="Unassembled WGS sequence"/>
</dbReference>
<accession>A0A1R3ICL9</accession>
<proteinExistence type="predicted"/>
<organism evidence="1 2">
    <name type="scientific">Corchorus olitorius</name>
    <dbReference type="NCBI Taxonomy" id="93759"/>
    <lineage>
        <taxon>Eukaryota</taxon>
        <taxon>Viridiplantae</taxon>
        <taxon>Streptophyta</taxon>
        <taxon>Embryophyta</taxon>
        <taxon>Tracheophyta</taxon>
        <taxon>Spermatophyta</taxon>
        <taxon>Magnoliopsida</taxon>
        <taxon>eudicotyledons</taxon>
        <taxon>Gunneridae</taxon>
        <taxon>Pentapetalae</taxon>
        <taxon>rosids</taxon>
        <taxon>malvids</taxon>
        <taxon>Malvales</taxon>
        <taxon>Malvaceae</taxon>
        <taxon>Grewioideae</taxon>
        <taxon>Apeibeae</taxon>
        <taxon>Corchorus</taxon>
    </lineage>
</organism>
<protein>
    <submittedName>
        <fullName evidence="1">Uncharacterized protein</fullName>
    </submittedName>
</protein>
<name>A0A1R3ICL9_9ROSI</name>
<evidence type="ECO:0000313" key="2">
    <source>
        <dbReference type="Proteomes" id="UP000187203"/>
    </source>
</evidence>
<sequence length="40" mass="4911">MGCVGLRMGEWIRVWNQRGKMRVRYMERIRMEVSPVELAW</sequence>
<reference evidence="2" key="1">
    <citation type="submission" date="2013-09" db="EMBL/GenBank/DDBJ databases">
        <title>Corchorus olitorius genome sequencing.</title>
        <authorList>
            <person name="Alam M."/>
            <person name="Haque M.S."/>
            <person name="Islam M.S."/>
            <person name="Emdad E.M."/>
            <person name="Islam M.M."/>
            <person name="Ahmed B."/>
            <person name="Halim A."/>
            <person name="Hossen Q.M.M."/>
            <person name="Hossain M.Z."/>
            <person name="Ahmed R."/>
            <person name="Khan M.M."/>
            <person name="Islam R."/>
            <person name="Rashid M.M."/>
            <person name="Khan S.A."/>
            <person name="Rahman M.S."/>
            <person name="Alam M."/>
            <person name="Yahiya A.S."/>
            <person name="Khan M.S."/>
            <person name="Azam M.S."/>
            <person name="Haque T."/>
            <person name="Lashkar M.Z.H."/>
            <person name="Akhand A.I."/>
            <person name="Morshed G."/>
            <person name="Roy S."/>
            <person name="Uddin K.S."/>
            <person name="Rabeya T."/>
            <person name="Hossain A.S."/>
            <person name="Chowdhury A."/>
            <person name="Snigdha A.R."/>
            <person name="Mortoza M.S."/>
            <person name="Matin S.A."/>
            <person name="Hoque S.M.E."/>
            <person name="Islam M.K."/>
            <person name="Roy D.K."/>
            <person name="Haider R."/>
            <person name="Moosa M.M."/>
            <person name="Elias S.M."/>
            <person name="Hasan A.M."/>
            <person name="Jahan S."/>
            <person name="Shafiuddin M."/>
            <person name="Mahmood N."/>
            <person name="Shommy N.S."/>
        </authorList>
    </citation>
    <scope>NUCLEOTIDE SEQUENCE [LARGE SCALE GENOMIC DNA]</scope>
    <source>
        <strain evidence="2">cv. O-4</strain>
    </source>
</reference>
<comment type="caution">
    <text evidence="1">The sequence shown here is derived from an EMBL/GenBank/DDBJ whole genome shotgun (WGS) entry which is preliminary data.</text>
</comment>
<evidence type="ECO:0000313" key="1">
    <source>
        <dbReference type="EMBL" id="OMO80337.1"/>
    </source>
</evidence>
<dbReference type="AlphaFoldDB" id="A0A1R3ICL9"/>
<keyword evidence="2" id="KW-1185">Reference proteome</keyword>
<gene>
    <name evidence="1" type="ORF">COLO4_24139</name>
</gene>
<dbReference type="EMBL" id="AWUE01018444">
    <property type="protein sequence ID" value="OMO80337.1"/>
    <property type="molecule type" value="Genomic_DNA"/>
</dbReference>